<comment type="caution">
    <text evidence="2">The sequence shown here is derived from an EMBL/GenBank/DDBJ whole genome shotgun (WGS) entry which is preliminary data.</text>
</comment>
<keyword evidence="3" id="KW-1185">Reference proteome</keyword>
<evidence type="ECO:0000313" key="2">
    <source>
        <dbReference type="EMBL" id="CAJ0593314.1"/>
    </source>
</evidence>
<dbReference type="EMBL" id="CATQJL010000112">
    <property type="protein sequence ID" value="CAJ0593314.1"/>
    <property type="molecule type" value="Genomic_DNA"/>
</dbReference>
<evidence type="ECO:0000313" key="3">
    <source>
        <dbReference type="Proteomes" id="UP001176961"/>
    </source>
</evidence>
<keyword evidence="1" id="KW-0732">Signal</keyword>
<feature type="signal peptide" evidence="1">
    <location>
        <begin position="1"/>
        <end position="20"/>
    </location>
</feature>
<reference evidence="2" key="1">
    <citation type="submission" date="2023-07" db="EMBL/GenBank/DDBJ databases">
        <authorList>
            <consortium name="CYATHOMIX"/>
        </authorList>
    </citation>
    <scope>NUCLEOTIDE SEQUENCE</scope>
    <source>
        <strain evidence="2">N/A</strain>
    </source>
</reference>
<organism evidence="2 3">
    <name type="scientific">Cylicocyclus nassatus</name>
    <name type="common">Nematode worm</name>
    <dbReference type="NCBI Taxonomy" id="53992"/>
    <lineage>
        <taxon>Eukaryota</taxon>
        <taxon>Metazoa</taxon>
        <taxon>Ecdysozoa</taxon>
        <taxon>Nematoda</taxon>
        <taxon>Chromadorea</taxon>
        <taxon>Rhabditida</taxon>
        <taxon>Rhabditina</taxon>
        <taxon>Rhabditomorpha</taxon>
        <taxon>Strongyloidea</taxon>
        <taxon>Strongylidae</taxon>
        <taxon>Cylicocyclus</taxon>
    </lineage>
</organism>
<gene>
    <name evidence="2" type="ORF">CYNAS_LOCUS5297</name>
</gene>
<protein>
    <submittedName>
        <fullName evidence="2">Uncharacterized protein</fullName>
    </submittedName>
</protein>
<name>A0AA36DWJ3_CYLNA</name>
<dbReference type="AlphaFoldDB" id="A0AA36DWJ3"/>
<evidence type="ECO:0000256" key="1">
    <source>
        <dbReference type="SAM" id="SignalP"/>
    </source>
</evidence>
<dbReference type="Proteomes" id="UP001176961">
    <property type="component" value="Unassembled WGS sequence"/>
</dbReference>
<sequence>MLAWQFFVAAVLALVSNVFTLPRYPGGVAIFPRLKRPGVFGQQNSNFPKGPWIPR</sequence>
<accession>A0AA36DWJ3</accession>
<feature type="chain" id="PRO_5041246382" evidence="1">
    <location>
        <begin position="21"/>
        <end position="55"/>
    </location>
</feature>
<proteinExistence type="predicted"/>